<gene>
    <name evidence="1" type="ORF">BS50DRAFT_648470</name>
</gene>
<proteinExistence type="predicted"/>
<name>A0A2T2NCF2_CORCC</name>
<reference evidence="1 2" key="1">
    <citation type="journal article" date="2018" name="Front. Microbiol.">
        <title>Genome-Wide Analysis of Corynespora cassiicola Leaf Fall Disease Putative Effectors.</title>
        <authorList>
            <person name="Lopez D."/>
            <person name="Ribeiro S."/>
            <person name="Label P."/>
            <person name="Fumanal B."/>
            <person name="Venisse J.S."/>
            <person name="Kohler A."/>
            <person name="de Oliveira R.R."/>
            <person name="Labutti K."/>
            <person name="Lipzen A."/>
            <person name="Lail K."/>
            <person name="Bauer D."/>
            <person name="Ohm R.A."/>
            <person name="Barry K.W."/>
            <person name="Spatafora J."/>
            <person name="Grigoriev I.V."/>
            <person name="Martin F.M."/>
            <person name="Pujade-Renaud V."/>
        </authorList>
    </citation>
    <scope>NUCLEOTIDE SEQUENCE [LARGE SCALE GENOMIC DNA]</scope>
    <source>
        <strain evidence="1 2">Philippines</strain>
    </source>
</reference>
<accession>A0A2T2NCF2</accession>
<evidence type="ECO:0000313" key="2">
    <source>
        <dbReference type="Proteomes" id="UP000240883"/>
    </source>
</evidence>
<dbReference type="Proteomes" id="UP000240883">
    <property type="component" value="Unassembled WGS sequence"/>
</dbReference>
<dbReference type="AlphaFoldDB" id="A0A2T2NCF2"/>
<evidence type="ECO:0000313" key="1">
    <source>
        <dbReference type="EMBL" id="PSN63059.1"/>
    </source>
</evidence>
<organism evidence="1 2">
    <name type="scientific">Corynespora cassiicola Philippines</name>
    <dbReference type="NCBI Taxonomy" id="1448308"/>
    <lineage>
        <taxon>Eukaryota</taxon>
        <taxon>Fungi</taxon>
        <taxon>Dikarya</taxon>
        <taxon>Ascomycota</taxon>
        <taxon>Pezizomycotina</taxon>
        <taxon>Dothideomycetes</taxon>
        <taxon>Pleosporomycetidae</taxon>
        <taxon>Pleosporales</taxon>
        <taxon>Corynesporascaceae</taxon>
        <taxon>Corynespora</taxon>
    </lineage>
</organism>
<protein>
    <submittedName>
        <fullName evidence="1">Uncharacterized protein</fullName>
    </submittedName>
</protein>
<keyword evidence="2" id="KW-1185">Reference proteome</keyword>
<dbReference type="EMBL" id="KZ678140">
    <property type="protein sequence ID" value="PSN63059.1"/>
    <property type="molecule type" value="Genomic_DNA"/>
</dbReference>
<sequence length="297" mass="34198">MASDNITLSRFELLPTELRQEIYKLVAINSNDELLLQLTPEGKFTPESTFFLLEKLKQIKLSIYHDAVAYLFNHFRLRLVSPGEPHRRLLSQIQQNMSLNDLNMIKHVMVSDFGLRGIIAPASLGSLFSDQGYAHSRNSHTSPYMQNQIDNGGRISARIQTNLKGTMQLLRFIFPGLQMLDIEMDWKDCLPSTAFSHTYSVGQFPFVLRYIQRYNYSWPPNVYDCAFIIQHVLALSLFSNIENMDVRIFWKHLDDGSRYNDGSPIPGAQMKQFKAHILEILKRQIPARSITSHDLSC</sequence>